<name>A0A2I0IL19_PUNGR</name>
<organism evidence="2 3">
    <name type="scientific">Punica granatum</name>
    <name type="common">Pomegranate</name>
    <dbReference type="NCBI Taxonomy" id="22663"/>
    <lineage>
        <taxon>Eukaryota</taxon>
        <taxon>Viridiplantae</taxon>
        <taxon>Streptophyta</taxon>
        <taxon>Embryophyta</taxon>
        <taxon>Tracheophyta</taxon>
        <taxon>Spermatophyta</taxon>
        <taxon>Magnoliopsida</taxon>
        <taxon>eudicotyledons</taxon>
        <taxon>Gunneridae</taxon>
        <taxon>Pentapetalae</taxon>
        <taxon>rosids</taxon>
        <taxon>malvids</taxon>
        <taxon>Myrtales</taxon>
        <taxon>Lythraceae</taxon>
        <taxon>Punica</taxon>
    </lineage>
</organism>
<reference evidence="2 3" key="1">
    <citation type="submission" date="2017-11" db="EMBL/GenBank/DDBJ databases">
        <title>De-novo sequencing of pomegranate (Punica granatum L.) genome.</title>
        <authorList>
            <person name="Akparov Z."/>
            <person name="Amiraslanov A."/>
            <person name="Hajiyeva S."/>
            <person name="Abbasov M."/>
            <person name="Kaur K."/>
            <person name="Hamwieh A."/>
            <person name="Solovyev V."/>
            <person name="Salamov A."/>
            <person name="Braich B."/>
            <person name="Kosarev P."/>
            <person name="Mahmoud A."/>
            <person name="Hajiyev E."/>
            <person name="Babayeva S."/>
            <person name="Izzatullayeva V."/>
            <person name="Mammadov A."/>
            <person name="Mammadov A."/>
            <person name="Sharifova S."/>
            <person name="Ojaghi J."/>
            <person name="Eynullazada K."/>
            <person name="Bayramov B."/>
            <person name="Abdulazimova A."/>
            <person name="Shahmuradov I."/>
        </authorList>
    </citation>
    <scope>NUCLEOTIDE SEQUENCE [LARGE SCALE GENOMIC DNA]</scope>
    <source>
        <strain evidence="3">cv. AG2017</strain>
        <tissue evidence="2">Leaf</tissue>
    </source>
</reference>
<comment type="caution">
    <text evidence="2">The sequence shown here is derived from an EMBL/GenBank/DDBJ whole genome shotgun (WGS) entry which is preliminary data.</text>
</comment>
<evidence type="ECO:0000313" key="2">
    <source>
        <dbReference type="EMBL" id="PKI44698.1"/>
    </source>
</evidence>
<dbReference type="EMBL" id="PGOL01002838">
    <property type="protein sequence ID" value="PKI44698.1"/>
    <property type="molecule type" value="Genomic_DNA"/>
</dbReference>
<evidence type="ECO:0000256" key="1">
    <source>
        <dbReference type="SAM" id="SignalP"/>
    </source>
</evidence>
<protein>
    <submittedName>
        <fullName evidence="2">Uncharacterized protein</fullName>
    </submittedName>
</protein>
<sequence length="148" mass="15953">MPFLLTESSKSLLLVLLKWDPLVTIFVVQGGNSSAAQALTLIGSTRLRYPPRSQPTCDHYGKVGHIRPNFFQPVGYPPNWGQQLQNKASGKRGQFKPVGGYLGPKYVENSSRAHSAGLVAGLGQQVNSVQFASASRTRPTSISGFNPA</sequence>
<keyword evidence="3" id="KW-1185">Reference proteome</keyword>
<keyword evidence="1" id="KW-0732">Signal</keyword>
<dbReference type="Proteomes" id="UP000233551">
    <property type="component" value="Unassembled WGS sequence"/>
</dbReference>
<proteinExistence type="predicted"/>
<evidence type="ECO:0000313" key="3">
    <source>
        <dbReference type="Proteomes" id="UP000233551"/>
    </source>
</evidence>
<feature type="signal peptide" evidence="1">
    <location>
        <begin position="1"/>
        <end position="25"/>
    </location>
</feature>
<feature type="chain" id="PRO_5014134845" evidence="1">
    <location>
        <begin position="26"/>
        <end position="148"/>
    </location>
</feature>
<accession>A0A2I0IL19</accession>
<dbReference type="AlphaFoldDB" id="A0A2I0IL19"/>
<gene>
    <name evidence="2" type="ORF">CRG98_034875</name>
</gene>